<dbReference type="InterPro" id="IPR043777">
    <property type="entry name" value="DUF5719"/>
</dbReference>
<dbReference type="GeneID" id="98300912"/>
<dbReference type="RefSeq" id="WP_033495380.1">
    <property type="nucleotide sequence ID" value="NZ_JGZI01000010.1"/>
</dbReference>
<keyword evidence="2" id="KW-1185">Reference proteome</keyword>
<protein>
    <recommendedName>
        <fullName evidence="3">Organic solvents resistance ABC transporter permease</fullName>
    </recommendedName>
</protein>
<gene>
    <name evidence="1" type="ORF">BPSY_1719</name>
</gene>
<comment type="caution">
    <text evidence="1">The sequence shown here is derived from an EMBL/GenBank/DDBJ whole genome shotgun (WGS) entry which is preliminary data.</text>
</comment>
<evidence type="ECO:0000313" key="1">
    <source>
        <dbReference type="EMBL" id="KFI81311.1"/>
    </source>
</evidence>
<dbReference type="Proteomes" id="UP000029050">
    <property type="component" value="Unassembled WGS sequence"/>
</dbReference>
<accession>A0A087CDG1</accession>
<dbReference type="eggNOG" id="ENOG5033QBB">
    <property type="taxonomic scope" value="Bacteria"/>
</dbReference>
<evidence type="ECO:0000313" key="2">
    <source>
        <dbReference type="Proteomes" id="UP000029050"/>
    </source>
</evidence>
<dbReference type="Pfam" id="PF18986">
    <property type="entry name" value="DUF5719"/>
    <property type="match status" value="1"/>
</dbReference>
<name>A0A087CDG1_9BIFI</name>
<dbReference type="AlphaFoldDB" id="A0A087CDG1"/>
<dbReference type="EMBL" id="JGZI01000010">
    <property type="protein sequence ID" value="KFI81311.1"/>
    <property type="molecule type" value="Genomic_DNA"/>
</dbReference>
<dbReference type="OrthoDB" id="3240451at2"/>
<reference evidence="1 2" key="1">
    <citation type="submission" date="2014-03" db="EMBL/GenBank/DDBJ databases">
        <title>Genomics of Bifidobacteria.</title>
        <authorList>
            <person name="Ventura M."/>
            <person name="Milani C."/>
            <person name="Lugli G.A."/>
        </authorList>
    </citation>
    <scope>NUCLEOTIDE SEQUENCE [LARGE SCALE GENOMIC DNA]</scope>
    <source>
        <strain evidence="1 2">LMG 21775</strain>
    </source>
</reference>
<proteinExistence type="predicted"/>
<organism evidence="1 2">
    <name type="scientific">Bifidobacterium psychraerophilum</name>
    <dbReference type="NCBI Taxonomy" id="218140"/>
    <lineage>
        <taxon>Bacteria</taxon>
        <taxon>Bacillati</taxon>
        <taxon>Actinomycetota</taxon>
        <taxon>Actinomycetes</taxon>
        <taxon>Bifidobacteriales</taxon>
        <taxon>Bifidobacteriaceae</taxon>
        <taxon>Bifidobacterium</taxon>
    </lineage>
</organism>
<evidence type="ECO:0008006" key="3">
    <source>
        <dbReference type="Google" id="ProtNLM"/>
    </source>
</evidence>
<sequence length="512" mass="52467">MSDSAQKGMRNMGRIRRLLLGAFTMIVIVALAAVLVLVHPPETLVDGTGRNGSTVRQKVSQNIVQSYCPAQMSLADSGKYGDSEYQASEGDITSSARQAAFGSVFESVVTPISANAESTNLQDSDPLDAASVLMSAVSVKKSPLIQTTQLLKASSGEGASSSVASWASKGDLRGISASNCVSPSLDESFLLPGTQTGSSQQLVVANPSSKSTAVSIRVWGSKSSGSLALSTGSTITVGAGEESVFDVSAAAPGQDALYVTVSSRETPVAAVVRSTVMDGLTPHGSDYATPLADASQSIALPGVTKGDDVSLSLFSKTDASVNVAWMTEKGLSDTHQYSLKAEQVKVQDLGQAPDDALGISVTSDEAVQVSATSSISGDGGQRDFGLVASTQAVDSSAIVLPGQLDATLVLANTANAETTLTLSGYDSKGKALEVRKVTLGANASTSVDADAFGDDVAAITLDDSDHAVVWNARLNSADLSKAKVAGLGFISETALMPRSSYINANQRPGAVR</sequence>
<dbReference type="STRING" id="218140.BPSY_1719"/>